<sequence length="38" mass="4444">MLLISKINNARISRKRLTLRPKCNHHAKKSLSISRFVI</sequence>
<reference evidence="1" key="1">
    <citation type="journal article" date="2020" name="mSystems">
        <title>Genome- and Community-Level Interaction Insights into Carbon Utilization and Element Cycling Functions of Hydrothermarchaeota in Hydrothermal Sediment.</title>
        <authorList>
            <person name="Zhou Z."/>
            <person name="Liu Y."/>
            <person name="Xu W."/>
            <person name="Pan J."/>
            <person name="Luo Z.H."/>
            <person name="Li M."/>
        </authorList>
    </citation>
    <scope>NUCLEOTIDE SEQUENCE [LARGE SCALE GENOMIC DNA]</scope>
    <source>
        <strain evidence="1">SpSt-123</strain>
    </source>
</reference>
<dbReference type="AlphaFoldDB" id="A0A7C1E3R7"/>
<organism evidence="1">
    <name type="scientific">Fervidicoccus fontis</name>
    <dbReference type="NCBI Taxonomy" id="683846"/>
    <lineage>
        <taxon>Archaea</taxon>
        <taxon>Thermoproteota</taxon>
        <taxon>Thermoprotei</taxon>
        <taxon>Fervidicoccales</taxon>
        <taxon>Fervidicoccaceae</taxon>
        <taxon>Fervidicoccus</taxon>
    </lineage>
</organism>
<comment type="caution">
    <text evidence="1">The sequence shown here is derived from an EMBL/GenBank/DDBJ whole genome shotgun (WGS) entry which is preliminary data.</text>
</comment>
<gene>
    <name evidence="1" type="ORF">ENO04_00595</name>
</gene>
<protein>
    <submittedName>
        <fullName evidence="1">Uncharacterized protein</fullName>
    </submittedName>
</protein>
<proteinExistence type="predicted"/>
<evidence type="ECO:0000313" key="1">
    <source>
        <dbReference type="EMBL" id="HDS10114.1"/>
    </source>
</evidence>
<name>A0A7C1E3R7_9CREN</name>
<accession>A0A7C1E3R7</accession>
<dbReference type="EMBL" id="DSDY01000022">
    <property type="protein sequence ID" value="HDS10114.1"/>
    <property type="molecule type" value="Genomic_DNA"/>
</dbReference>